<gene>
    <name evidence="1" type="ORF">RGQ29_030025</name>
</gene>
<keyword evidence="2" id="KW-1185">Reference proteome</keyword>
<evidence type="ECO:0000313" key="1">
    <source>
        <dbReference type="EMBL" id="KAK4571434.1"/>
    </source>
</evidence>
<evidence type="ECO:0008006" key="3">
    <source>
        <dbReference type="Google" id="ProtNLM"/>
    </source>
</evidence>
<reference evidence="1 2" key="1">
    <citation type="journal article" date="2023" name="G3 (Bethesda)">
        <title>A haplotype-resolved chromosome-scale genome for Quercus rubra L. provides insights into the genetics of adaptive traits for red oak species.</title>
        <authorList>
            <person name="Kapoor B."/>
            <person name="Jenkins J."/>
            <person name="Schmutz J."/>
            <person name="Zhebentyayeva T."/>
            <person name="Kuelheim C."/>
            <person name="Coggeshall M."/>
            <person name="Heim C."/>
            <person name="Lasky J.R."/>
            <person name="Leites L."/>
            <person name="Islam-Faridi N."/>
            <person name="Romero-Severson J."/>
            <person name="DeLeo V.L."/>
            <person name="Lucas S.M."/>
            <person name="Lazic D."/>
            <person name="Gailing O."/>
            <person name="Carlson J."/>
            <person name="Staton M."/>
        </authorList>
    </citation>
    <scope>NUCLEOTIDE SEQUENCE [LARGE SCALE GENOMIC DNA]</scope>
    <source>
        <strain evidence="1">Pseudo-F2</strain>
    </source>
</reference>
<accession>A0AAN7EI62</accession>
<protein>
    <recommendedName>
        <fullName evidence="3">Endonuclease/exonuclease/phosphatase domain-containing protein</fullName>
    </recommendedName>
</protein>
<dbReference type="EMBL" id="JAXUIC010000009">
    <property type="protein sequence ID" value="KAK4571434.1"/>
    <property type="molecule type" value="Genomic_DNA"/>
</dbReference>
<proteinExistence type="predicted"/>
<dbReference type="AlphaFoldDB" id="A0AAN7EI62"/>
<dbReference type="Gene3D" id="3.60.10.10">
    <property type="entry name" value="Endonuclease/exonuclease/phosphatase"/>
    <property type="match status" value="1"/>
</dbReference>
<sequence length="157" mass="17842">MNIIVWNCHGALSPNFGCAVADLVRDYSPTMMIVTETRVGGERAKVITDRLPFNGAIYTNTVGLAKRRILWHNLSVVNSTHYLPWIMLGDFNEVLSSEEKLEGRLINAYRARLFQECINECGLMDMGFSSPRFTWTNLRNLSNLIQKRLDHGFCNAS</sequence>
<dbReference type="PANTHER" id="PTHR35218">
    <property type="entry name" value="RNASE H DOMAIN-CONTAINING PROTEIN"/>
    <property type="match status" value="1"/>
</dbReference>
<organism evidence="1 2">
    <name type="scientific">Quercus rubra</name>
    <name type="common">Northern red oak</name>
    <name type="synonym">Quercus borealis</name>
    <dbReference type="NCBI Taxonomy" id="3512"/>
    <lineage>
        <taxon>Eukaryota</taxon>
        <taxon>Viridiplantae</taxon>
        <taxon>Streptophyta</taxon>
        <taxon>Embryophyta</taxon>
        <taxon>Tracheophyta</taxon>
        <taxon>Spermatophyta</taxon>
        <taxon>Magnoliopsida</taxon>
        <taxon>eudicotyledons</taxon>
        <taxon>Gunneridae</taxon>
        <taxon>Pentapetalae</taxon>
        <taxon>rosids</taxon>
        <taxon>fabids</taxon>
        <taxon>Fagales</taxon>
        <taxon>Fagaceae</taxon>
        <taxon>Quercus</taxon>
    </lineage>
</organism>
<evidence type="ECO:0000313" key="2">
    <source>
        <dbReference type="Proteomes" id="UP001324115"/>
    </source>
</evidence>
<dbReference type="PANTHER" id="PTHR35218:SF9">
    <property type="entry name" value="ENDONUCLEASE_EXONUCLEASE_PHOSPHATASE DOMAIN-CONTAINING PROTEIN"/>
    <property type="match status" value="1"/>
</dbReference>
<dbReference type="InterPro" id="IPR036691">
    <property type="entry name" value="Endo/exonu/phosph_ase_sf"/>
</dbReference>
<name>A0AAN7EI62_QUERU</name>
<dbReference type="Proteomes" id="UP001324115">
    <property type="component" value="Unassembled WGS sequence"/>
</dbReference>
<comment type="caution">
    <text evidence="1">The sequence shown here is derived from an EMBL/GenBank/DDBJ whole genome shotgun (WGS) entry which is preliminary data.</text>
</comment>
<dbReference type="SUPFAM" id="SSF56219">
    <property type="entry name" value="DNase I-like"/>
    <property type="match status" value="1"/>
</dbReference>